<organism evidence="3 4">
    <name type="scientific">Paenibacillus agri</name>
    <dbReference type="NCBI Taxonomy" id="2744309"/>
    <lineage>
        <taxon>Bacteria</taxon>
        <taxon>Bacillati</taxon>
        <taxon>Bacillota</taxon>
        <taxon>Bacilli</taxon>
        <taxon>Bacillales</taxon>
        <taxon>Paenibacillaceae</taxon>
        <taxon>Paenibacillus</taxon>
    </lineage>
</organism>
<protein>
    <submittedName>
        <fullName evidence="3">SWIM zinc finger family protein</fullName>
    </submittedName>
</protein>
<keyword evidence="1" id="KW-0479">Metal-binding</keyword>
<accession>A0A850EKF0</accession>
<keyword evidence="1" id="KW-0863">Zinc-finger</keyword>
<dbReference type="EMBL" id="JABWCS010000209">
    <property type="protein sequence ID" value="NUU61535.1"/>
    <property type="molecule type" value="Genomic_DNA"/>
</dbReference>
<keyword evidence="4" id="KW-1185">Reference proteome</keyword>
<dbReference type="InterPro" id="IPR007527">
    <property type="entry name" value="Znf_SWIM"/>
</dbReference>
<sequence length="546" mass="62691">MQSTIDAMDDELWDKLIQDVAYLFDDLTLKRGFQYYKQKRVRPFAVTDARKIITLVEGNDDYSVVIDLDNLGNSRCECPVKGPCKHMAAVLMHYADMQKRSVQTLANAKAAASLQRPASPKVPPGAASMLARQDLLQQQASGIPEAGVAEWREFCVSCTAPLAHTSRTPGYAEKALAAILKYKPSMSPATEKLFLLHAHLFVLETITKPQGPAQTTFVSSMGYFAHMTVTELQDSIGQLLTSGLPLRVESQQWPRAMEILDYLRLQMLSEPRGRSREQPYFRIAYELYWEHWLEPNLSDNKLYEEELDQLRTAETELGTSLSRHAWLLAQSRMYFYLGDDPPAWAHLRTAADTPALQPEDLLGFLEPLYSAGDWERLVNWLVQTGPLLGSRIYGNLKDYSSYWDAVVAQRPESEPLMWSTLSEMLPLAGEIYGEKLLIHEKWQVWMDYQLANGKEPADFRVRDLQPLEKHAPETLLPFYHQAVERFVLDKNRQSYKAAVKLLKRLSKLYKKMKQEERWELYIHSFSVRNSRLRALQEELRKGKLIT</sequence>
<evidence type="ECO:0000256" key="1">
    <source>
        <dbReference type="PROSITE-ProRule" id="PRU00325"/>
    </source>
</evidence>
<evidence type="ECO:0000259" key="2">
    <source>
        <dbReference type="PROSITE" id="PS50966"/>
    </source>
</evidence>
<comment type="caution">
    <text evidence="3">The sequence shown here is derived from an EMBL/GenBank/DDBJ whole genome shotgun (WGS) entry which is preliminary data.</text>
</comment>
<evidence type="ECO:0000313" key="3">
    <source>
        <dbReference type="EMBL" id="NUU61535.1"/>
    </source>
</evidence>
<dbReference type="RefSeq" id="WP_175372052.1">
    <property type="nucleotide sequence ID" value="NZ_JABWCS010000209.1"/>
</dbReference>
<keyword evidence="1" id="KW-0862">Zinc</keyword>
<evidence type="ECO:0000313" key="4">
    <source>
        <dbReference type="Proteomes" id="UP000564806"/>
    </source>
</evidence>
<dbReference type="AlphaFoldDB" id="A0A850EKF0"/>
<reference evidence="3" key="1">
    <citation type="submission" date="2020-06" db="EMBL/GenBank/DDBJ databases">
        <title>Paenibacillus sp. nov., isolated from soil.</title>
        <authorList>
            <person name="Seo Y.L."/>
        </authorList>
    </citation>
    <scope>NUCLEOTIDE SEQUENCE [LARGE SCALE GENOMIC DNA]</scope>
    <source>
        <strain evidence="3">JW14</strain>
    </source>
</reference>
<gene>
    <name evidence="3" type="ORF">HPT30_14425</name>
</gene>
<dbReference type="Proteomes" id="UP000564806">
    <property type="component" value="Unassembled WGS sequence"/>
</dbReference>
<dbReference type="GO" id="GO:0008270">
    <property type="term" value="F:zinc ion binding"/>
    <property type="evidence" value="ECO:0007669"/>
    <property type="project" value="UniProtKB-KW"/>
</dbReference>
<dbReference type="Pfam" id="PF04434">
    <property type="entry name" value="SWIM"/>
    <property type="match status" value="1"/>
</dbReference>
<feature type="domain" description="SWIM-type" evidence="2">
    <location>
        <begin position="62"/>
        <end position="95"/>
    </location>
</feature>
<name>A0A850EKF0_9BACL</name>
<proteinExistence type="predicted"/>
<dbReference type="PROSITE" id="PS50966">
    <property type="entry name" value="ZF_SWIM"/>
    <property type="match status" value="1"/>
</dbReference>